<feature type="transmembrane region" description="Helical" evidence="1">
    <location>
        <begin position="105"/>
        <end position="125"/>
    </location>
</feature>
<reference evidence="3 4" key="1">
    <citation type="journal article" date="2016" name="Sci. Rep.">
        <title>Metabolic traits of an uncultured archaeal lineage -MSBL1- from brine pools of the Red Sea.</title>
        <authorList>
            <person name="Mwirichia R."/>
            <person name="Alam I."/>
            <person name="Rashid M."/>
            <person name="Vinu M."/>
            <person name="Ba-Alawi W."/>
            <person name="Anthony Kamau A."/>
            <person name="Kamanda Ngugi D."/>
            <person name="Goker M."/>
            <person name="Klenk H.P."/>
            <person name="Bajic V."/>
            <person name="Stingl U."/>
        </authorList>
    </citation>
    <scope>NUCLEOTIDE SEQUENCE [LARGE SCALE GENOMIC DNA]</scope>
    <source>
        <strain evidence="3">SCGC-AAA259I07</strain>
    </source>
</reference>
<protein>
    <recommendedName>
        <fullName evidence="2">DUF2070 domain-containing protein</fullName>
    </recommendedName>
</protein>
<feature type="transmembrane region" description="Helical" evidence="1">
    <location>
        <begin position="163"/>
        <end position="181"/>
    </location>
</feature>
<feature type="transmembrane region" description="Helical" evidence="1">
    <location>
        <begin position="21"/>
        <end position="41"/>
    </location>
</feature>
<name>A0A133UM11_9EURY</name>
<keyword evidence="1" id="KW-1133">Transmembrane helix</keyword>
<feature type="transmembrane region" description="Helical" evidence="1">
    <location>
        <begin position="513"/>
        <end position="534"/>
    </location>
</feature>
<keyword evidence="1" id="KW-0472">Membrane</keyword>
<dbReference type="Pfam" id="PF09843">
    <property type="entry name" value="DUF2070"/>
    <property type="match status" value="1"/>
</dbReference>
<evidence type="ECO:0000256" key="1">
    <source>
        <dbReference type="SAM" id="Phobius"/>
    </source>
</evidence>
<feature type="domain" description="DUF2070" evidence="2">
    <location>
        <begin position="5"/>
        <end position="529"/>
    </location>
</feature>
<comment type="caution">
    <text evidence="3">The sequence shown here is derived from an EMBL/GenBank/DDBJ whole genome shotgun (WGS) entry which is preliminary data.</text>
</comment>
<dbReference type="AlphaFoldDB" id="A0A133UM11"/>
<proteinExistence type="predicted"/>
<gene>
    <name evidence="3" type="ORF">AKJ36_01185</name>
</gene>
<feature type="transmembrane region" description="Helical" evidence="1">
    <location>
        <begin position="137"/>
        <end position="157"/>
    </location>
</feature>
<organism evidence="3 4">
    <name type="scientific">candidate division MSBL1 archaeon SCGC-AAA259I07</name>
    <dbReference type="NCBI Taxonomy" id="1698266"/>
    <lineage>
        <taxon>Archaea</taxon>
        <taxon>Methanobacteriati</taxon>
        <taxon>Methanobacteriota</taxon>
        <taxon>candidate division MSBL1</taxon>
    </lineage>
</organism>
<feature type="transmembrane region" description="Helical" evidence="1">
    <location>
        <begin position="47"/>
        <end position="68"/>
    </location>
</feature>
<dbReference type="Proteomes" id="UP000070155">
    <property type="component" value="Unassembled WGS sequence"/>
</dbReference>
<sequence length="535" mass="61520">MKGAEKFKGILFSSPSPNHSLITIFAIGLVFGFFCSTIGIMDFHKNFLISSLGFSLIFILPAVFYGGLTSYLIRYYYRRRALLLALLNEVLVFIGLLFFKFFEPMLLFFLGFAYSINVLSIAGISNRKGPTPLLFPLLYFIPILSGLYLGNVFILTIFKVTAFFGIGVASLSLVYFVDYLFQMNLQVSASQLFTYFLNEKPKNLGFGTEKNVLLQGLKFKTGKETYILSLPWLHPGPSRQLGGGSLSYSLIKNLNEKGNKGYFWHVPSSHEEDPCDPRIFEKIIEKPQFENSAFEGKATKLLKRDNDSFEIYGQRFGDIYLIFSNVEKIDDFEISIFQKIREQTGKKIVFVDMHHHEPSETGKILLKNEKLTDELSRTVLDLLKDLENEGQFEVKIGMEVSRDNKFMVLVEELNNERYLLITMDRNGIPEKLNDELENIKRDNRFDKFLFLTTDTHENFNFLDAKKEIEFPSSELITKALKKTSKAEISLTEHEIENVRVLGKKSYIFETASLFAMYLFPALMLLVFLIFFLIII</sequence>
<dbReference type="EMBL" id="LHXQ01000010">
    <property type="protein sequence ID" value="KXA95243.1"/>
    <property type="molecule type" value="Genomic_DNA"/>
</dbReference>
<evidence type="ECO:0000313" key="3">
    <source>
        <dbReference type="EMBL" id="KXA95243.1"/>
    </source>
</evidence>
<evidence type="ECO:0000313" key="4">
    <source>
        <dbReference type="Proteomes" id="UP000070155"/>
    </source>
</evidence>
<dbReference type="InterPro" id="IPR019204">
    <property type="entry name" value="DUF2070_membrane"/>
</dbReference>
<keyword evidence="1" id="KW-0812">Transmembrane</keyword>
<evidence type="ECO:0000259" key="2">
    <source>
        <dbReference type="Pfam" id="PF09843"/>
    </source>
</evidence>
<feature type="transmembrane region" description="Helical" evidence="1">
    <location>
        <begin position="80"/>
        <end position="99"/>
    </location>
</feature>
<keyword evidence="4" id="KW-1185">Reference proteome</keyword>
<accession>A0A133UM11</accession>